<keyword evidence="2" id="KW-0964">Secreted</keyword>
<dbReference type="NCBIfam" id="NF033679">
    <property type="entry name" value="DNRLRE_dom"/>
    <property type="match status" value="1"/>
</dbReference>
<name>A0A133VJ31_9EURY</name>
<evidence type="ECO:0000256" key="1">
    <source>
        <dbReference type="ARBA" id="ARBA00004613"/>
    </source>
</evidence>
<dbReference type="Proteomes" id="UP000070491">
    <property type="component" value="Unassembled WGS sequence"/>
</dbReference>
<evidence type="ECO:0000256" key="3">
    <source>
        <dbReference type="ARBA" id="ARBA00022729"/>
    </source>
</evidence>
<protein>
    <recommendedName>
        <fullName evidence="4">Carbohydrate-binding module family 96 domain-containing protein</fullName>
    </recommendedName>
</protein>
<gene>
    <name evidence="5" type="ORF">AKJ53_00190</name>
</gene>
<comment type="subcellular location">
    <subcellularLocation>
        <location evidence="1">Secreted</location>
    </subcellularLocation>
</comment>
<organism evidence="5 6">
    <name type="scientific">candidate division MSBL1 archaeon SCGC-AAA382F02</name>
    <dbReference type="NCBI Taxonomy" id="1698282"/>
    <lineage>
        <taxon>Archaea</taxon>
        <taxon>Methanobacteriati</taxon>
        <taxon>Methanobacteriota</taxon>
        <taxon>candidate division MSBL1</taxon>
    </lineage>
</organism>
<comment type="caution">
    <text evidence="5">The sequence shown here is derived from an EMBL/GenBank/DDBJ whole genome shotgun (WGS) entry which is preliminary data.</text>
</comment>
<evidence type="ECO:0000256" key="2">
    <source>
        <dbReference type="ARBA" id="ARBA00022525"/>
    </source>
</evidence>
<keyword evidence="3" id="KW-0732">Signal</keyword>
<dbReference type="EMBL" id="LHYG01000002">
    <property type="protein sequence ID" value="KXB06455.1"/>
    <property type="molecule type" value="Genomic_DNA"/>
</dbReference>
<dbReference type="Pfam" id="PF24517">
    <property type="entry name" value="CBM96"/>
    <property type="match status" value="1"/>
</dbReference>
<evidence type="ECO:0000313" key="5">
    <source>
        <dbReference type="EMBL" id="KXB06455.1"/>
    </source>
</evidence>
<evidence type="ECO:0000313" key="6">
    <source>
        <dbReference type="Proteomes" id="UP000070491"/>
    </source>
</evidence>
<dbReference type="InterPro" id="IPR055372">
    <property type="entry name" value="CBM96"/>
</dbReference>
<dbReference type="AlphaFoldDB" id="A0A133VJ31"/>
<proteinExistence type="predicted"/>
<feature type="domain" description="Carbohydrate-binding module family 96" evidence="4">
    <location>
        <begin position="197"/>
        <end position="361"/>
    </location>
</feature>
<accession>A0A133VJ31</accession>
<sequence>MLLDTKTKNILIVAIISSVLVGTASGAQYFSVSNVLSDEINVVMDNSRKLMSLSYVPGEGLGGENKEIEAGKWNEFQISLKNDSPSVTNSWKNILIRTKLYNINPDNIEIEHKQDETWENVPVYDMRLIKKGETGAVADLGPADGWEIEPQKKKKLDLRVKIEKVFENLEVEFQAITSDSKLEIYIGKENSFESKVLLNPTLDTFVCQESPSTNHSNEEFLELSTGNNADSYVLLEFDADEIPSKVKKAELYIYQYWGSGFSELRDSGTTIQVFHIAKELRKRDLTWGKISSLNLENLLVEENILGNNVLYRFSMGEYLRNSEIENRLVILLRFSGTSFEEKRRIRFYSQEGKNSPYLIVSD</sequence>
<reference evidence="5 6" key="1">
    <citation type="journal article" date="2016" name="Sci. Rep.">
        <title>Metabolic traits of an uncultured archaeal lineage -MSBL1- from brine pools of the Red Sea.</title>
        <authorList>
            <person name="Mwirichia R."/>
            <person name="Alam I."/>
            <person name="Rashid M."/>
            <person name="Vinu M."/>
            <person name="Ba-Alawi W."/>
            <person name="Anthony Kamau A."/>
            <person name="Kamanda Ngugi D."/>
            <person name="Goker M."/>
            <person name="Klenk H.P."/>
            <person name="Bajic V."/>
            <person name="Stingl U."/>
        </authorList>
    </citation>
    <scope>NUCLEOTIDE SEQUENCE [LARGE SCALE GENOMIC DNA]</scope>
    <source>
        <strain evidence="5">SCGC-AAA382F02</strain>
    </source>
</reference>
<keyword evidence="6" id="KW-1185">Reference proteome</keyword>
<dbReference type="GO" id="GO:0005576">
    <property type="term" value="C:extracellular region"/>
    <property type="evidence" value="ECO:0007669"/>
    <property type="project" value="UniProtKB-SubCell"/>
</dbReference>
<evidence type="ECO:0000259" key="4">
    <source>
        <dbReference type="Pfam" id="PF24517"/>
    </source>
</evidence>